<dbReference type="EMBL" id="HBIM01016531">
    <property type="protein sequence ID" value="CAE0415837.1"/>
    <property type="molecule type" value="Transcribed_RNA"/>
</dbReference>
<protein>
    <submittedName>
        <fullName evidence="2">Uncharacterized protein</fullName>
    </submittedName>
</protein>
<feature type="compositionally biased region" description="Basic and acidic residues" evidence="1">
    <location>
        <begin position="98"/>
        <end position="119"/>
    </location>
</feature>
<accession>A0A7S3PAB3</accession>
<proteinExistence type="predicted"/>
<gene>
    <name evidence="2" type="ORF">ACOF00016_LOCUS12906</name>
</gene>
<name>A0A7S3PAB3_9STRA</name>
<dbReference type="AlphaFoldDB" id="A0A7S3PAB3"/>
<feature type="region of interest" description="Disordered" evidence="1">
    <location>
        <begin position="1"/>
        <end position="53"/>
    </location>
</feature>
<feature type="region of interest" description="Disordered" evidence="1">
    <location>
        <begin position="91"/>
        <end position="119"/>
    </location>
</feature>
<evidence type="ECO:0000313" key="2">
    <source>
        <dbReference type="EMBL" id="CAE0415837.1"/>
    </source>
</evidence>
<reference evidence="2" key="1">
    <citation type="submission" date="2021-01" db="EMBL/GenBank/DDBJ databases">
        <authorList>
            <person name="Corre E."/>
            <person name="Pelletier E."/>
            <person name="Niang G."/>
            <person name="Scheremetjew M."/>
            <person name="Finn R."/>
            <person name="Kale V."/>
            <person name="Holt S."/>
            <person name="Cochrane G."/>
            <person name="Meng A."/>
            <person name="Brown T."/>
            <person name="Cohen L."/>
        </authorList>
    </citation>
    <scope>NUCLEOTIDE SEQUENCE</scope>
    <source>
        <strain evidence="2">CCMP127</strain>
    </source>
</reference>
<organism evidence="2">
    <name type="scientific">Amphora coffeiformis</name>
    <dbReference type="NCBI Taxonomy" id="265554"/>
    <lineage>
        <taxon>Eukaryota</taxon>
        <taxon>Sar</taxon>
        <taxon>Stramenopiles</taxon>
        <taxon>Ochrophyta</taxon>
        <taxon>Bacillariophyta</taxon>
        <taxon>Bacillariophyceae</taxon>
        <taxon>Bacillariophycidae</taxon>
        <taxon>Thalassiophysales</taxon>
        <taxon>Catenulaceae</taxon>
        <taxon>Amphora</taxon>
    </lineage>
</organism>
<evidence type="ECO:0000256" key="1">
    <source>
        <dbReference type="SAM" id="MobiDB-lite"/>
    </source>
</evidence>
<sequence length="119" mass="12959">MSGVPPSKDSKDDPMDHISPPGRTSGRSNQNTPSSSARSEAEQRSLLRHILTRGGNALEAAALQPGMPERSQFPSQEAWLRALLTASLRQTNEAQDVFGHDDDRHEEQQDPGDGDRQSG</sequence>